<feature type="region of interest" description="Disordered" evidence="1">
    <location>
        <begin position="1043"/>
        <end position="1394"/>
    </location>
</feature>
<feature type="compositionally biased region" description="Basic and acidic residues" evidence="1">
    <location>
        <begin position="501"/>
        <end position="574"/>
    </location>
</feature>
<evidence type="ECO:0000313" key="2">
    <source>
        <dbReference type="EMBL" id="KAK4156923.1"/>
    </source>
</evidence>
<feature type="compositionally biased region" description="Basic and acidic residues" evidence="1">
    <location>
        <begin position="973"/>
        <end position="983"/>
    </location>
</feature>
<feature type="region of interest" description="Disordered" evidence="1">
    <location>
        <begin position="1548"/>
        <end position="1586"/>
    </location>
</feature>
<feature type="compositionally biased region" description="Polar residues" evidence="1">
    <location>
        <begin position="170"/>
        <end position="180"/>
    </location>
</feature>
<feature type="region of interest" description="Disordered" evidence="1">
    <location>
        <begin position="1608"/>
        <end position="1650"/>
    </location>
</feature>
<feature type="region of interest" description="Disordered" evidence="1">
    <location>
        <begin position="76"/>
        <end position="892"/>
    </location>
</feature>
<feature type="compositionally biased region" description="Basic and acidic residues" evidence="1">
    <location>
        <begin position="293"/>
        <end position="309"/>
    </location>
</feature>
<feature type="compositionally biased region" description="Basic and acidic residues" evidence="1">
    <location>
        <begin position="582"/>
        <end position="619"/>
    </location>
</feature>
<feature type="compositionally biased region" description="Basic and acidic residues" evidence="1">
    <location>
        <begin position="387"/>
        <end position="423"/>
    </location>
</feature>
<organism evidence="2 3">
    <name type="scientific">Chaetomidium leptoderma</name>
    <dbReference type="NCBI Taxonomy" id="669021"/>
    <lineage>
        <taxon>Eukaryota</taxon>
        <taxon>Fungi</taxon>
        <taxon>Dikarya</taxon>
        <taxon>Ascomycota</taxon>
        <taxon>Pezizomycotina</taxon>
        <taxon>Sordariomycetes</taxon>
        <taxon>Sordariomycetidae</taxon>
        <taxon>Sordariales</taxon>
        <taxon>Chaetomiaceae</taxon>
        <taxon>Chaetomidium</taxon>
    </lineage>
</organism>
<feature type="compositionally biased region" description="Low complexity" evidence="1">
    <location>
        <begin position="475"/>
        <end position="496"/>
    </location>
</feature>
<feature type="compositionally biased region" description="Low complexity" evidence="1">
    <location>
        <begin position="1"/>
        <end position="16"/>
    </location>
</feature>
<dbReference type="InterPro" id="IPR053268">
    <property type="entry name" value="Woronin_anchor"/>
</dbReference>
<feature type="compositionally biased region" description="Basic and acidic residues" evidence="1">
    <location>
        <begin position="326"/>
        <end position="361"/>
    </location>
</feature>
<gene>
    <name evidence="2" type="ORF">C8A00DRAFT_30126</name>
</gene>
<feature type="compositionally biased region" description="Low complexity" evidence="1">
    <location>
        <begin position="364"/>
        <end position="386"/>
    </location>
</feature>
<feature type="compositionally biased region" description="Polar residues" evidence="1">
    <location>
        <begin position="1357"/>
        <end position="1366"/>
    </location>
</feature>
<feature type="region of interest" description="Disordered" evidence="1">
    <location>
        <begin position="2015"/>
        <end position="2044"/>
    </location>
</feature>
<feature type="compositionally biased region" description="Basic and acidic residues" evidence="1">
    <location>
        <begin position="76"/>
        <end position="87"/>
    </location>
</feature>
<evidence type="ECO:0000256" key="1">
    <source>
        <dbReference type="SAM" id="MobiDB-lite"/>
    </source>
</evidence>
<feature type="non-terminal residue" evidence="2">
    <location>
        <position position="1"/>
    </location>
</feature>
<feature type="region of interest" description="Disordered" evidence="1">
    <location>
        <begin position="1"/>
        <end position="61"/>
    </location>
</feature>
<feature type="compositionally biased region" description="Basic and acidic residues" evidence="1">
    <location>
        <begin position="451"/>
        <end position="471"/>
    </location>
</feature>
<feature type="region of interest" description="Disordered" evidence="1">
    <location>
        <begin position="1769"/>
        <end position="1791"/>
    </location>
</feature>
<feature type="compositionally biased region" description="Low complexity" evidence="1">
    <location>
        <begin position="1769"/>
        <end position="1785"/>
    </location>
</feature>
<dbReference type="PANTHER" id="PTHR40641">
    <property type="entry name" value="INVOLUCRIN REPEAT PROTEIN (AFU_ORTHOLOGUE AFUA_2G08060)"/>
    <property type="match status" value="1"/>
</dbReference>
<feature type="compositionally biased region" description="Basic and acidic residues" evidence="1">
    <location>
        <begin position="628"/>
        <end position="638"/>
    </location>
</feature>
<name>A0AAN7A0G1_9PEZI</name>
<dbReference type="Proteomes" id="UP001302745">
    <property type="component" value="Unassembled WGS sequence"/>
</dbReference>
<reference evidence="2" key="2">
    <citation type="submission" date="2023-05" db="EMBL/GenBank/DDBJ databases">
        <authorList>
            <consortium name="Lawrence Berkeley National Laboratory"/>
            <person name="Steindorff A."/>
            <person name="Hensen N."/>
            <person name="Bonometti L."/>
            <person name="Westerberg I."/>
            <person name="Brannstrom I.O."/>
            <person name="Guillou S."/>
            <person name="Cros-Aarteil S."/>
            <person name="Calhoun S."/>
            <person name="Haridas S."/>
            <person name="Kuo A."/>
            <person name="Mondo S."/>
            <person name="Pangilinan J."/>
            <person name="Riley R."/>
            <person name="Labutti K."/>
            <person name="Andreopoulos B."/>
            <person name="Lipzen A."/>
            <person name="Chen C."/>
            <person name="Yanf M."/>
            <person name="Daum C."/>
            <person name="Ng V."/>
            <person name="Clum A."/>
            <person name="Ohm R."/>
            <person name="Martin F."/>
            <person name="Silar P."/>
            <person name="Natvig D."/>
            <person name="Lalanne C."/>
            <person name="Gautier V."/>
            <person name="Ament-Velasquez S.L."/>
            <person name="Kruys A."/>
            <person name="Hutchinson M.I."/>
            <person name="Powell A.J."/>
            <person name="Barry K."/>
            <person name="Miller A.N."/>
            <person name="Grigoriev I.V."/>
            <person name="Debuchy R."/>
            <person name="Gladieux P."/>
            <person name="Thoren M.H."/>
            <person name="Johannesson H."/>
        </authorList>
    </citation>
    <scope>NUCLEOTIDE SEQUENCE</scope>
    <source>
        <strain evidence="2">CBS 538.74</strain>
    </source>
</reference>
<dbReference type="EMBL" id="MU856858">
    <property type="protein sequence ID" value="KAK4156923.1"/>
    <property type="molecule type" value="Genomic_DNA"/>
</dbReference>
<reference evidence="2" key="1">
    <citation type="journal article" date="2023" name="Mol. Phylogenet. Evol.">
        <title>Genome-scale phylogeny and comparative genomics of the fungal order Sordariales.</title>
        <authorList>
            <person name="Hensen N."/>
            <person name="Bonometti L."/>
            <person name="Westerberg I."/>
            <person name="Brannstrom I.O."/>
            <person name="Guillou S."/>
            <person name="Cros-Aarteil S."/>
            <person name="Calhoun S."/>
            <person name="Haridas S."/>
            <person name="Kuo A."/>
            <person name="Mondo S."/>
            <person name="Pangilinan J."/>
            <person name="Riley R."/>
            <person name="LaButti K."/>
            <person name="Andreopoulos B."/>
            <person name="Lipzen A."/>
            <person name="Chen C."/>
            <person name="Yan M."/>
            <person name="Daum C."/>
            <person name="Ng V."/>
            <person name="Clum A."/>
            <person name="Steindorff A."/>
            <person name="Ohm R.A."/>
            <person name="Martin F."/>
            <person name="Silar P."/>
            <person name="Natvig D.O."/>
            <person name="Lalanne C."/>
            <person name="Gautier V."/>
            <person name="Ament-Velasquez S.L."/>
            <person name="Kruys A."/>
            <person name="Hutchinson M.I."/>
            <person name="Powell A.J."/>
            <person name="Barry K."/>
            <person name="Miller A.N."/>
            <person name="Grigoriev I.V."/>
            <person name="Debuchy R."/>
            <person name="Gladieux P."/>
            <person name="Hiltunen Thoren M."/>
            <person name="Johannesson H."/>
        </authorList>
    </citation>
    <scope>NUCLEOTIDE SEQUENCE</scope>
    <source>
        <strain evidence="2">CBS 538.74</strain>
    </source>
</reference>
<protein>
    <submittedName>
        <fullName evidence="2">Uncharacterized protein</fullName>
    </submittedName>
</protein>
<feature type="compositionally biased region" description="Basic residues" evidence="1">
    <location>
        <begin position="1502"/>
        <end position="1517"/>
    </location>
</feature>
<sequence length="2227" mass="243069">QYPQQHPQQHPQHQQYPQPPHNAPPTGYYNQPQAPQPRHPSQEDPLFGPDGRPALQRAQTDEEIIAIGRKLSDLARAENVRDLERVGRSRPSRMVAAAAALSELHRHGSHGQTSRGLGSSKPHGRHDESDQDWESASDSDSASDDDSDLAYGSMPKFSDPNLPLAGPPQHHQSPASTFVSQAPPESIRPLPRRKSSAVDPSMFGPVNSLRGYINTPCGFRPDEQPHPSHSQTEPQLPRHETIPQSSSASIEARPMRNVYPVPTSDTSRFEPVAPSASGVSVPLAGVVAPSTPTRRDRDRDSIAYAHRPDAVPIQAPKPRVPVSPRVLEDEHVAAVRDHSSHHGSPRERRSRKERDPDRRSAVEAVASGALPAVVAAAAGAALAGVVVDDRRERRRDDREYDRRDDRREYDDRRTRPTSDRRSVVDTIPGGSPSSNVLPDRREAYDSPTSYRRGDRRDERRDLDDRHPRPTPDSRSIAGIAVSGIAPAVAAAAGASALPDANKQRELDELREKERLGYEREAQRHREAREYREQERHHREERELPDKHERRAREEREARYKEERRALDDRGRAEHGQQPVTVVEKRKVETRDNDQDRSREREERRRAKGKDVATIVDDRGSSYSASKEAPSRPEEKTKDSLGPATAKPSREERRAKREETRRMIEEIQRQIELEKKRLADMDAGIEEPRVEERSEPGPSNSEKEGPVDPFQFQVPTDAFPTPLNSTPKRSITPHIHTVEREPEWAREETGRLNGGREERLSRRCSFEREVREAQANASDIERSTVSAEPGVTAAGAIPVASQERSRSRVREPRRGRDPEPVRDPVQEEADRFYREKKVAEKIAEDEIRSRSPSPSPSVVDKYEDGDEPLVRIVTPPEMRRPPTKSKFDGPNADVRVDNVIMPYDIFKFHPPPASVSGGLAPVMMPIFKSRDPSCERERPMLNIVLPTPRTSPSLEKMKARQAAASAAADDAFSEDEKKKEERKPKIIINSRGQAVEVPDDYDTGRAVEIESRGSSQERPAFKIKFGGKRKSALGSLIAAAVVSAAAKSKEKKAAEAEGSNVADADEGKPREVVEPVSEIQPVAPSDEVHPSIETAAEPAQVPEPQSEPAPTVERAPSTPPRMSRIPFDFDDEPPQVGPKPPSPQRAQPPGAFGDDDLDFTAHLAAGLQSSGFDPNIVIEDPTYRRRDSPPGSNEHFHVAPFSETVTDLDFDPSSRAGVLEGPDAPVLERAAPAGDWEETSPSPGRKSRRKRQSMDAVASMPESEPRYQPEDPVEAAQDDKASPNDEVVETNKEPLVVDGKKSRRQSTKDSYDLPEHDEPPDRPGDSFQWVDREVSSVVSDPIGKPNGSHSDEHRDTKSVVSLPTNGNSEHHERSATQNGTEKDSFLGNAGTSGAGAGVAGAVAAIAAQLSSQHATQESVEEQEEEAFRLERSVSYSSQTVDPEIVEREIKPAIDPQYGDLLPLPPSEPGSPSFPFNEEEEEEAASFPLLPDSEEDTPPPPHQTRPRRATVIHTHTRRRSAIDVPKTPSSSSSRTAVPVQFLIGRRSVPSSPALRFSSSPTHSPVAPVVAPETSPHRNRAAAARPTSWDSSREIKPLYLLEKKHGAAAAAVEPTTEVYPELPPSEPSSSRESPRPGFEEGREEGGDGDYLGVGSNATRAVGLGLGTAAAAVGLLRALQIDTTALAATGGGGGDVRFGEALGSGETTPRAAVVLGASPFARRDDELPLERWEGLEALPPLPESCPGSPVLVAALPQPDGGRMPLDGELRSLPALPESSPASPALAALPQPDGGRLPLDGELGYLPPLPESCPESPVLAAALPQSDGGRMPLDGELGYLPALPESSPASPVLAALSQPSVPLPLDGELGYLPALPESSPASPVLAALPRLCVQLPLDGEMEYLPALPESAPASPLLAVFTRLPVDEEDLEQLSALPDSSPASPLLTVSTRLPVDEDLEQLPALPDSSPTSPLPTFSTRLPVDEDLEQLPALPESYPASPAFEALAPAATQLLDRSDLEQLPPLPESRRDSPLMAPSSPTAAVQLSDGEDLEQLPALPESRPDSPALSLRENLPGLSTLLPLAPLAIPHVTDIEMDQLPPLPESGPGSPVWEALTPARALEPPAEFSVEQPPPAQIQFFDHYLETLPSLPESQPDSPSCCLSLRALPFRLSRKLELSLKARKRYLLFLRAVLLHLLWTYCLCLWTSRVCQPQFLRLSALNKPLLWSVDLIKI</sequence>
<feature type="compositionally biased region" description="Basic and acidic residues" evidence="1">
    <location>
        <begin position="735"/>
        <end position="771"/>
    </location>
</feature>
<feature type="region of interest" description="Disordered" evidence="1">
    <location>
        <begin position="1407"/>
        <end position="1535"/>
    </location>
</feature>
<feature type="compositionally biased region" description="Basic and acidic residues" evidence="1">
    <location>
        <begin position="647"/>
        <end position="705"/>
    </location>
</feature>
<feature type="compositionally biased region" description="Basic and acidic residues" evidence="1">
    <location>
        <begin position="1305"/>
        <end position="1333"/>
    </location>
</feature>
<feature type="region of interest" description="Disordered" evidence="1">
    <location>
        <begin position="937"/>
        <end position="990"/>
    </location>
</feature>
<dbReference type="PANTHER" id="PTHR40641:SF2">
    <property type="entry name" value="INVOLUCRIN REPEAT PROTEIN"/>
    <property type="match status" value="1"/>
</dbReference>
<accession>A0AAN7A0G1</accession>
<feature type="compositionally biased region" description="Basic and acidic residues" evidence="1">
    <location>
        <begin position="802"/>
        <end position="848"/>
    </location>
</feature>
<feature type="compositionally biased region" description="Low complexity" evidence="1">
    <location>
        <begin position="959"/>
        <end position="969"/>
    </location>
</feature>
<feature type="compositionally biased region" description="Basic and acidic residues" evidence="1">
    <location>
        <begin position="1629"/>
        <end position="1642"/>
    </location>
</feature>
<proteinExistence type="predicted"/>
<comment type="caution">
    <text evidence="2">The sequence shown here is derived from an EMBL/GenBank/DDBJ whole genome shotgun (WGS) entry which is preliminary data.</text>
</comment>
<feature type="compositionally biased region" description="Acidic residues" evidence="1">
    <location>
        <begin position="129"/>
        <end position="148"/>
    </location>
</feature>
<keyword evidence="3" id="KW-1185">Reference proteome</keyword>
<feature type="compositionally biased region" description="Basic and acidic residues" evidence="1">
    <location>
        <begin position="1367"/>
        <end position="1383"/>
    </location>
</feature>
<evidence type="ECO:0000313" key="3">
    <source>
        <dbReference type="Proteomes" id="UP001302745"/>
    </source>
</evidence>